<sequence>MPNIHQSLTLQDQLYAGDVLINAKPAIAARRKGKNTTPET</sequence>
<reference evidence="1 2" key="1">
    <citation type="journal article" date="2012" name="J. Bacteriol.">
        <title>Genome sequence of the cycloprodigiosin-producing bacterial strain Pseudoalteromonas rubra ATCC 29570(T).</title>
        <authorList>
            <person name="Xie B.B."/>
            <person name="Shu Y.L."/>
            <person name="Qin Q.L."/>
            <person name="Rong J.C."/>
            <person name="Zhang X.Y."/>
            <person name="Chen X.L."/>
            <person name="Zhou B.C."/>
            <person name="Zhang Y.Z."/>
        </authorList>
    </citation>
    <scope>NUCLEOTIDE SEQUENCE [LARGE SCALE GENOMIC DNA]</scope>
    <source>
        <strain evidence="1 2">DSM 6842</strain>
    </source>
</reference>
<name>A0A8T0C1M6_9GAMM</name>
<protein>
    <submittedName>
        <fullName evidence="1">Uncharacterized protein</fullName>
    </submittedName>
</protein>
<dbReference type="EMBL" id="AHCD03000044">
    <property type="protein sequence ID" value="KAF7781151.1"/>
    <property type="molecule type" value="Genomic_DNA"/>
</dbReference>
<dbReference type="Proteomes" id="UP000016480">
    <property type="component" value="Unassembled WGS sequence"/>
</dbReference>
<comment type="caution">
    <text evidence="1">The sequence shown here is derived from an EMBL/GenBank/DDBJ whole genome shotgun (WGS) entry which is preliminary data.</text>
</comment>
<evidence type="ECO:0000313" key="1">
    <source>
        <dbReference type="EMBL" id="KAF7781151.1"/>
    </source>
</evidence>
<evidence type="ECO:0000313" key="2">
    <source>
        <dbReference type="Proteomes" id="UP000016480"/>
    </source>
</evidence>
<organism evidence="1 2">
    <name type="scientific">Pseudoalteromonas rubra</name>
    <dbReference type="NCBI Taxonomy" id="43658"/>
    <lineage>
        <taxon>Bacteria</taxon>
        <taxon>Pseudomonadati</taxon>
        <taxon>Pseudomonadota</taxon>
        <taxon>Gammaproteobacteria</taxon>
        <taxon>Alteromonadales</taxon>
        <taxon>Pseudoalteromonadaceae</taxon>
        <taxon>Pseudoalteromonas</taxon>
    </lineage>
</organism>
<gene>
    <name evidence="1" type="ORF">PRUB_b0282</name>
</gene>
<proteinExistence type="predicted"/>
<dbReference type="AlphaFoldDB" id="A0A8T0C1M6"/>
<accession>A0A8T0C1M6</accession>